<protein>
    <recommendedName>
        <fullName evidence="3">DUF2071 domain-containing protein</fullName>
    </recommendedName>
</protein>
<dbReference type="Gene3D" id="2.40.400.10">
    <property type="entry name" value="Acetoacetate decarboxylase-like"/>
    <property type="match status" value="1"/>
</dbReference>
<dbReference type="EMBL" id="LNQN01000001">
    <property type="protein sequence ID" value="KSU84572.1"/>
    <property type="molecule type" value="Genomic_DNA"/>
</dbReference>
<accession>A0A0V8JCG2</accession>
<dbReference type="AlphaFoldDB" id="A0A0V8JCG2"/>
<dbReference type="SUPFAM" id="SSF160104">
    <property type="entry name" value="Acetoacetate decarboxylase-like"/>
    <property type="match status" value="1"/>
</dbReference>
<evidence type="ECO:0000313" key="1">
    <source>
        <dbReference type="EMBL" id="KSU84572.1"/>
    </source>
</evidence>
<reference evidence="1 2" key="1">
    <citation type="journal article" date="2014" name="Antonie Van Leeuwenhoek">
        <title>Fictibacillus enclensis sp. nov., isolated from marine sediment.</title>
        <authorList>
            <person name="Dastager S.G."/>
            <person name="Mawlankar R."/>
            <person name="Srinivasan K."/>
            <person name="Tang S.K."/>
            <person name="Lee J.C."/>
            <person name="Ramana V.V."/>
            <person name="Shouche Y.S."/>
        </authorList>
    </citation>
    <scope>NUCLEOTIDE SEQUENCE [LARGE SCALE GENOMIC DNA]</scope>
    <source>
        <strain evidence="1 2">NIO-1003</strain>
    </source>
</reference>
<dbReference type="PANTHER" id="PTHR39186">
    <property type="entry name" value="DUF2071 FAMILY PROTEIN"/>
    <property type="match status" value="1"/>
</dbReference>
<sequence>MNFKHILKQTDHRPFPLPSGPWIMTQRWNHLLYAHWPVPVSVLREKIPSCMEIDTYDNQAWIGVIPFYLNEFRTRYLPPFPFAHAFPELNVRTYVIYKGIPGIYFFSLDAGSHLAVKGARSFFHLPYRYAKMNIEVAEERVHYLSRRQENEGTKADFLAHYKPVSAPFFSNKESLDYWLAERYRFYNEHTNKLYYLDIHHQPWALQQTEAEIQVNSVVTASSGIELPATQPVLHYSKTQKVLFWPLRQMEL</sequence>
<name>A0A0V8JCG2_9BACL</name>
<dbReference type="OrthoDB" id="150993at2"/>
<dbReference type="Proteomes" id="UP000054099">
    <property type="component" value="Unassembled WGS sequence"/>
</dbReference>
<comment type="caution">
    <text evidence="1">The sequence shown here is derived from an EMBL/GenBank/DDBJ whole genome shotgun (WGS) entry which is preliminary data.</text>
</comment>
<dbReference type="RefSeq" id="WP_061968334.1">
    <property type="nucleotide sequence ID" value="NZ_FMAV01000001.1"/>
</dbReference>
<dbReference type="PANTHER" id="PTHR39186:SF1">
    <property type="entry name" value="DUF2071 DOMAIN-CONTAINING PROTEIN"/>
    <property type="match status" value="1"/>
</dbReference>
<gene>
    <name evidence="1" type="ORF">AS030_03230</name>
</gene>
<dbReference type="Pfam" id="PF09844">
    <property type="entry name" value="DUF2071"/>
    <property type="match status" value="1"/>
</dbReference>
<proteinExistence type="predicted"/>
<dbReference type="InterPro" id="IPR018644">
    <property type="entry name" value="DUF2071"/>
</dbReference>
<evidence type="ECO:0000313" key="2">
    <source>
        <dbReference type="Proteomes" id="UP000054099"/>
    </source>
</evidence>
<organism evidence="1 2">
    <name type="scientific">Fictibacillus enclensis</name>
    <dbReference type="NCBI Taxonomy" id="1017270"/>
    <lineage>
        <taxon>Bacteria</taxon>
        <taxon>Bacillati</taxon>
        <taxon>Bacillota</taxon>
        <taxon>Bacilli</taxon>
        <taxon>Bacillales</taxon>
        <taxon>Fictibacillaceae</taxon>
        <taxon>Fictibacillus</taxon>
    </lineage>
</organism>
<evidence type="ECO:0008006" key="3">
    <source>
        <dbReference type="Google" id="ProtNLM"/>
    </source>
</evidence>
<dbReference type="InterPro" id="IPR023375">
    <property type="entry name" value="ADC_dom_sf"/>
</dbReference>
<keyword evidence="2" id="KW-1185">Reference proteome</keyword>